<name>A0A8H3AK31_9AGAM</name>
<protein>
    <recommendedName>
        <fullName evidence="5">MYND-type domain-containing protein</fullName>
    </recommendedName>
</protein>
<dbReference type="GO" id="GO:0008270">
    <property type="term" value="F:zinc ion binding"/>
    <property type="evidence" value="ECO:0007669"/>
    <property type="project" value="UniProtKB-KW"/>
</dbReference>
<keyword evidence="3" id="KW-0862">Zinc</keyword>
<keyword evidence="1" id="KW-0479">Metal-binding</keyword>
<feature type="domain" description="MYND-type" evidence="5">
    <location>
        <begin position="527"/>
        <end position="574"/>
    </location>
</feature>
<evidence type="ECO:0000256" key="1">
    <source>
        <dbReference type="ARBA" id="ARBA00022723"/>
    </source>
</evidence>
<dbReference type="Proteomes" id="UP000663843">
    <property type="component" value="Unassembled WGS sequence"/>
</dbReference>
<dbReference type="EMBL" id="CAJMWT010001849">
    <property type="protein sequence ID" value="CAE6422654.1"/>
    <property type="molecule type" value="Genomic_DNA"/>
</dbReference>
<proteinExistence type="predicted"/>
<comment type="caution">
    <text evidence="6">The sequence shown here is derived from an EMBL/GenBank/DDBJ whole genome shotgun (WGS) entry which is preliminary data.</text>
</comment>
<dbReference type="AlphaFoldDB" id="A0A8H3AK31"/>
<dbReference type="PROSITE" id="PS50865">
    <property type="entry name" value="ZF_MYND_2"/>
    <property type="match status" value="1"/>
</dbReference>
<accession>A0A8H3AK31</accession>
<evidence type="ECO:0000259" key="5">
    <source>
        <dbReference type="PROSITE" id="PS50865"/>
    </source>
</evidence>
<organism evidence="6 7">
    <name type="scientific">Rhizoctonia solani</name>
    <dbReference type="NCBI Taxonomy" id="456999"/>
    <lineage>
        <taxon>Eukaryota</taxon>
        <taxon>Fungi</taxon>
        <taxon>Dikarya</taxon>
        <taxon>Basidiomycota</taxon>
        <taxon>Agaricomycotina</taxon>
        <taxon>Agaricomycetes</taxon>
        <taxon>Cantharellales</taxon>
        <taxon>Ceratobasidiaceae</taxon>
        <taxon>Rhizoctonia</taxon>
    </lineage>
</organism>
<evidence type="ECO:0000256" key="3">
    <source>
        <dbReference type="ARBA" id="ARBA00022833"/>
    </source>
</evidence>
<evidence type="ECO:0000256" key="2">
    <source>
        <dbReference type="ARBA" id="ARBA00022771"/>
    </source>
</evidence>
<evidence type="ECO:0000313" key="7">
    <source>
        <dbReference type="Proteomes" id="UP000663843"/>
    </source>
</evidence>
<sequence>MDRSENVFSFSRLGMPLKQYILIYQTKLNEALDPPNTESIKACIAKVSELGRAGRRISNEISISTIRPILLYSYSPLSYQDLSSPALISGCLKIMSSLELLDVVSPFSHELGYACFRIILLSLGLCLARRAHFLGFIDSNFDGDDPDTVWRSIAHLIKSVVLRTGDQLDDCALGWFNCPNHKLCSAIISLAEAKTLLRLIFNDRKRFIRAIRSTYVPGLPTLVYFMWKYVPTQRFSNDRALAKELDTSLKEVFWRSWIVSTDDDRVALEAMANRDQRLLQINKEDKGDCPIDNEDGNELIEILIDRLTQQTLDPVRYKSFSLGDFSVFIDFMAYRIFPTLCHARRSARCFGAIIEWLWGVLSNPDTCDAQFNMVLGRATTWFSEAISENSKQTGQELDMRIIDEIINTDYFNLVGRSMLRLVPPFGDSHTSDRKINAMVFMGTRRVVRRISKLAPVEALRQRFQIYVGDWWKVYVRLAFLSSEPLSTIPALAMAQKELYEVCCNVWVLVADVIQEPPDDREYPDCHNLRCSNPTISSGVYYSCSSCHRGEYCSVRCQVKDWLNDYGSISHCVLCTAILIKYGAEMPTQFGARVAVVSKGW</sequence>
<keyword evidence="2 4" id="KW-0863">Zinc-finger</keyword>
<evidence type="ECO:0000313" key="6">
    <source>
        <dbReference type="EMBL" id="CAE6422654.1"/>
    </source>
</evidence>
<dbReference type="InterPro" id="IPR002893">
    <property type="entry name" value="Znf_MYND"/>
</dbReference>
<evidence type="ECO:0000256" key="4">
    <source>
        <dbReference type="PROSITE-ProRule" id="PRU00134"/>
    </source>
</evidence>
<reference evidence="6" key="1">
    <citation type="submission" date="2021-01" db="EMBL/GenBank/DDBJ databases">
        <authorList>
            <person name="Kaushik A."/>
        </authorList>
    </citation>
    <scope>NUCLEOTIDE SEQUENCE</scope>
    <source>
        <strain evidence="6">AG2-2IIIB</strain>
    </source>
</reference>
<gene>
    <name evidence="6" type="ORF">RDB_LOCUS55111</name>
</gene>